<evidence type="ECO:0000256" key="1">
    <source>
        <dbReference type="ARBA" id="ARBA00011073"/>
    </source>
</evidence>
<comment type="similarity">
    <text evidence="1 8">Belongs to the peptidase S8 family.</text>
</comment>
<evidence type="ECO:0000256" key="2">
    <source>
        <dbReference type="ARBA" id="ARBA00022525"/>
    </source>
</evidence>
<dbReference type="Gene3D" id="2.60.40.1710">
    <property type="entry name" value="Subtilisin-like superfamily"/>
    <property type="match status" value="1"/>
</dbReference>
<keyword evidence="3 8" id="KW-0645">Protease</keyword>
<dbReference type="PROSITE" id="PS00137">
    <property type="entry name" value="SUBTILASE_HIS"/>
    <property type="match status" value="1"/>
</dbReference>
<reference evidence="12" key="1">
    <citation type="submission" date="2020-10" db="EMBL/GenBank/DDBJ databases">
        <authorList>
            <person name="Gilroy R."/>
        </authorList>
    </citation>
    <scope>NUCLEOTIDE SEQUENCE</scope>
    <source>
        <strain evidence="12">13361</strain>
    </source>
</reference>
<dbReference type="GO" id="GO:0006508">
    <property type="term" value="P:proteolysis"/>
    <property type="evidence" value="ECO:0007669"/>
    <property type="project" value="UniProtKB-KW"/>
</dbReference>
<dbReference type="Gene3D" id="3.40.50.200">
    <property type="entry name" value="Peptidase S8/S53 domain"/>
    <property type="match status" value="1"/>
</dbReference>
<keyword evidence="4 9" id="KW-0732">Signal</keyword>
<evidence type="ECO:0000256" key="3">
    <source>
        <dbReference type="ARBA" id="ARBA00022670"/>
    </source>
</evidence>
<evidence type="ECO:0000256" key="7">
    <source>
        <dbReference type="PIRSR" id="PIRSR615500-1"/>
    </source>
</evidence>
<dbReference type="CDD" id="cd02133">
    <property type="entry name" value="PA_C5a_like"/>
    <property type="match status" value="1"/>
</dbReference>
<evidence type="ECO:0000256" key="5">
    <source>
        <dbReference type="ARBA" id="ARBA00022801"/>
    </source>
</evidence>
<protein>
    <submittedName>
        <fullName evidence="12">S8 family serine peptidase</fullName>
    </submittedName>
</protein>
<dbReference type="EMBL" id="DVFK01000090">
    <property type="protein sequence ID" value="HIQ68193.1"/>
    <property type="molecule type" value="Genomic_DNA"/>
</dbReference>
<name>A0A9D1CMM4_9FIRM</name>
<evidence type="ECO:0000259" key="10">
    <source>
        <dbReference type="Pfam" id="PF00082"/>
    </source>
</evidence>
<dbReference type="InterPro" id="IPR046450">
    <property type="entry name" value="PA_dom_sf"/>
</dbReference>
<feature type="active site" description="Charge relay system" evidence="7 8">
    <location>
        <position position="286"/>
    </location>
</feature>
<dbReference type="Pfam" id="PF02225">
    <property type="entry name" value="PA"/>
    <property type="match status" value="1"/>
</dbReference>
<dbReference type="PROSITE" id="PS51892">
    <property type="entry name" value="SUBTILASE"/>
    <property type="match status" value="1"/>
</dbReference>
<reference evidence="12" key="2">
    <citation type="journal article" date="2021" name="PeerJ">
        <title>Extensive microbial diversity within the chicken gut microbiome revealed by metagenomics and culture.</title>
        <authorList>
            <person name="Gilroy R."/>
            <person name="Ravi A."/>
            <person name="Getino M."/>
            <person name="Pursley I."/>
            <person name="Horton D.L."/>
            <person name="Alikhan N.F."/>
            <person name="Baker D."/>
            <person name="Gharbi K."/>
            <person name="Hall N."/>
            <person name="Watson M."/>
            <person name="Adriaenssens E.M."/>
            <person name="Foster-Nyarko E."/>
            <person name="Jarju S."/>
            <person name="Secka A."/>
            <person name="Antonio M."/>
            <person name="Oren A."/>
            <person name="Chaudhuri R.R."/>
            <person name="La Ragione R."/>
            <person name="Hildebrand F."/>
            <person name="Pallen M.J."/>
        </authorList>
    </citation>
    <scope>NUCLEOTIDE SEQUENCE</scope>
    <source>
        <strain evidence="12">13361</strain>
    </source>
</reference>
<dbReference type="SUPFAM" id="SSF52025">
    <property type="entry name" value="PA domain"/>
    <property type="match status" value="1"/>
</dbReference>
<evidence type="ECO:0000256" key="6">
    <source>
        <dbReference type="ARBA" id="ARBA00022825"/>
    </source>
</evidence>
<dbReference type="InterPro" id="IPR003137">
    <property type="entry name" value="PA_domain"/>
</dbReference>
<feature type="signal peptide" evidence="9">
    <location>
        <begin position="1"/>
        <end position="26"/>
    </location>
</feature>
<evidence type="ECO:0000259" key="11">
    <source>
        <dbReference type="Pfam" id="PF02225"/>
    </source>
</evidence>
<dbReference type="PANTHER" id="PTHR43399:SF4">
    <property type="entry name" value="CELL WALL-ASSOCIATED PROTEASE"/>
    <property type="match status" value="1"/>
</dbReference>
<feature type="domain" description="PA" evidence="11">
    <location>
        <begin position="461"/>
        <end position="541"/>
    </location>
</feature>
<dbReference type="InterPro" id="IPR051048">
    <property type="entry name" value="Peptidase_S8/S53_subtilisin"/>
</dbReference>
<dbReference type="InterPro" id="IPR036852">
    <property type="entry name" value="Peptidase_S8/S53_dom_sf"/>
</dbReference>
<feature type="active site" description="Charge relay system" evidence="7 8">
    <location>
        <position position="208"/>
    </location>
</feature>
<dbReference type="InterPro" id="IPR000209">
    <property type="entry name" value="Peptidase_S8/S53_dom"/>
</dbReference>
<gene>
    <name evidence="12" type="ORF">IAB74_06770</name>
</gene>
<feature type="chain" id="PRO_5039557316" evidence="9">
    <location>
        <begin position="27"/>
        <end position="1182"/>
    </location>
</feature>
<evidence type="ECO:0000256" key="8">
    <source>
        <dbReference type="PROSITE-ProRule" id="PRU01240"/>
    </source>
</evidence>
<keyword evidence="2" id="KW-0964">Secreted</keyword>
<dbReference type="PANTHER" id="PTHR43399">
    <property type="entry name" value="SUBTILISIN-RELATED"/>
    <property type="match status" value="1"/>
</dbReference>
<dbReference type="GO" id="GO:0004252">
    <property type="term" value="F:serine-type endopeptidase activity"/>
    <property type="evidence" value="ECO:0007669"/>
    <property type="project" value="UniProtKB-UniRule"/>
</dbReference>
<dbReference type="Pfam" id="PF00082">
    <property type="entry name" value="Peptidase_S8"/>
    <property type="match status" value="1"/>
</dbReference>
<dbReference type="InterPro" id="IPR023827">
    <property type="entry name" value="Peptidase_S8_Asp-AS"/>
</dbReference>
<comment type="caution">
    <text evidence="12">The sequence shown here is derived from an EMBL/GenBank/DDBJ whole genome shotgun (WGS) entry which is preliminary data.</text>
</comment>
<organism evidence="12 13">
    <name type="scientific">Candidatus Faecousia excrementigallinarum</name>
    <dbReference type="NCBI Taxonomy" id="2840806"/>
    <lineage>
        <taxon>Bacteria</taxon>
        <taxon>Bacillati</taxon>
        <taxon>Bacillota</taxon>
        <taxon>Clostridia</taxon>
        <taxon>Eubacteriales</taxon>
        <taxon>Oscillospiraceae</taxon>
        <taxon>Faecousia</taxon>
    </lineage>
</organism>
<dbReference type="AlphaFoldDB" id="A0A9D1CMM4"/>
<evidence type="ECO:0000256" key="4">
    <source>
        <dbReference type="ARBA" id="ARBA00022729"/>
    </source>
</evidence>
<keyword evidence="5 8" id="KW-0378">Hydrolase</keyword>
<evidence type="ECO:0000313" key="13">
    <source>
        <dbReference type="Proteomes" id="UP000886796"/>
    </source>
</evidence>
<feature type="domain" description="Peptidase S8/S53" evidence="10">
    <location>
        <begin position="199"/>
        <end position="661"/>
    </location>
</feature>
<dbReference type="Proteomes" id="UP000886796">
    <property type="component" value="Unassembled WGS sequence"/>
</dbReference>
<dbReference type="SUPFAM" id="SSF52743">
    <property type="entry name" value="Subtilisin-like"/>
    <property type="match status" value="1"/>
</dbReference>
<dbReference type="PRINTS" id="PR00723">
    <property type="entry name" value="SUBTILISIN"/>
</dbReference>
<dbReference type="Gene3D" id="3.50.30.30">
    <property type="match status" value="1"/>
</dbReference>
<keyword evidence="6 8" id="KW-0720">Serine protease</keyword>
<sequence length="1182" mass="126160">MKMKRVYAWLLAFCMVFSMVLTSVSAEEAAEPSTEETGTQLVVEKLEGVESGLSLRLENGVSKEDFGISPEEEVRVIVVLEGESVVSADSGAVYNAKTAAQLSALESDQEEVIAQIEDTVLDGETLEVTQQFGWLVNGFAANIPYGKMSEIAALDGVSKVVLQTRYEPCAVEEGTLSPKTSSDGVMIGRENTWAQGYTGKGMTIAIIDSGLDTDHPNFAALPQDALNGNSMTEAQLSGLVAGLNAAEMYTGLTAADLYRSTKVPFAFNYGDKGLDVDHTGPYANEHGTHVAGIAAANQVEGSDVVGVAPDAQIAVMKVMDQRGYIYTSYWLAALEDALKLGCDMVNMSLGSPSGFTTSDDLTNEILDRVKSTGTVLCISAGNETTAGYGNAFGLNANLTSNPDNGVLGSPGSYANALSVASVENVSVISDYISVGGSYNISYVDASNAQNPLFKTLAGKAYQVVAVPGTGTTEEFARVNVEGKIALVQRGNISFTEKCENAKAAGAVACLVYNNEPGVIRMDLNGSKVDIPCASITMLSGAYILEQLAQNPGVTLEASAEAGVVPSETAYQMSDFSSWGVTPSLTLEPDITAPGGNIYSTVDGGGYGVMSGTSMASPNLAGISALVKEYVTSADGLGYADGAEVNALVRALLMSTSVPLVHPDGLYYSPRNQGSGLANAYNAVTTQAYLSVNGCDVPKVELYDDPGKVGAYNYSFQVHNFGDETLYYGLNTVAQTEGVNTVQGVNFMSSTPKALGAATAETASAMVYTHDVNSSGACDSHDAYWIYQAVSGEAQDGNWTDVAFRYNTTSDEEVTEDDVQAYLNALVGLESEADLEDQVLEVKAGETQTVNVSVSLSEDDRSYFATYYPNGGYVEGYTFLDACNAQGTDLSLPYLGFYGNWTDAPLFDGDNENPETHGFFWNDMDTTFFNQYMSVLWTSLGGDDWIPGLNPYANETFDISHVSLSPNEDGYLDNINDMYVSLLRNVSELHFTYTNAQTGEVYNEDIIGHAPKTSFDANSGLCIPYVHGQYFKPYMLTDANGDYLPNNTKLTLTISGTLDYPGAPVVEKSVDITVDTQAPELMASQLMEDEGKTYLVMQFQDNVSVAAVVFYNVVNGEPVILPALADDAQAQEDENGNLVWVQAYDLEQLTSELGDTFYFAIGDYAGNETDAYRVSIPGDETQP</sequence>
<dbReference type="PROSITE" id="PS00136">
    <property type="entry name" value="SUBTILASE_ASP"/>
    <property type="match status" value="1"/>
</dbReference>
<evidence type="ECO:0000256" key="9">
    <source>
        <dbReference type="SAM" id="SignalP"/>
    </source>
</evidence>
<feature type="active site" description="Charge relay system" evidence="7 8">
    <location>
        <position position="613"/>
    </location>
</feature>
<dbReference type="InterPro" id="IPR015500">
    <property type="entry name" value="Peptidase_S8_subtilisin-rel"/>
</dbReference>
<proteinExistence type="inferred from homology"/>
<dbReference type="InterPro" id="IPR022398">
    <property type="entry name" value="Peptidase_S8_His-AS"/>
</dbReference>
<accession>A0A9D1CMM4</accession>
<evidence type="ECO:0000313" key="12">
    <source>
        <dbReference type="EMBL" id="HIQ68193.1"/>
    </source>
</evidence>